<proteinExistence type="predicted"/>
<dbReference type="Gene3D" id="1.20.1280.50">
    <property type="match status" value="1"/>
</dbReference>
<organism evidence="2 3">
    <name type="scientific">Rickenella mellea</name>
    <dbReference type="NCBI Taxonomy" id="50990"/>
    <lineage>
        <taxon>Eukaryota</taxon>
        <taxon>Fungi</taxon>
        <taxon>Dikarya</taxon>
        <taxon>Basidiomycota</taxon>
        <taxon>Agaricomycotina</taxon>
        <taxon>Agaricomycetes</taxon>
        <taxon>Hymenochaetales</taxon>
        <taxon>Rickenellaceae</taxon>
        <taxon>Rickenella</taxon>
    </lineage>
</organism>
<evidence type="ECO:0000259" key="1">
    <source>
        <dbReference type="PROSITE" id="PS50181"/>
    </source>
</evidence>
<sequence>MMSASRIALSQLVSAPSLITLGVESAITSLRDLVELCHLNESTTNDDITDKDTDKLNAMLATLLKEFKTLRDHLRPILDAAETTVEELQELCLPHIRMCGINSLPDELIRKIFEVGYGPQHMPPSDLHFPVEISQVCRRFRSISLHTPRLWTKLCNLQRIGELEMYIERSKAADLSITIHSSSPKGFHTEHIRVFLALVTKHCNRWSFIHYGAPSRSYWRGDGAPPDLPYTHPAFLDYPNLYLPRLKRMSWRKVDYKKSKDIPPVVPYARWNKPNLVHFEGCNVMADISSLGPNLRSCELIFHSGAWNPRDFLRNMESFTQLRCLTLAISDHDLSGSTDSTPPKTSLTSLRIFHLCLNNTVDTEAVLRFLPSLVMPALAQITVTFGFVNDRGDALRMFKAIVLCAAHSLVLETFTFQYTPRGYPSMANVGILHALAEKLPYLKEVSVVGPGVCSSNFNTRKQLIVSWQVLIVENPNESDYCTLRKLGDYMKKAGRSGHLKITVIFGFNNDRKDALRMFDAIVSCAAQSTLLENSRSHTPNGYPSIANHGILHVLADKLPHLGDDCRESDYRVILKLADDMNKAGRLGELDIRITKALALDKLRRLLGTKIITKLPV</sequence>
<keyword evidence="3" id="KW-1185">Reference proteome</keyword>
<dbReference type="InterPro" id="IPR001810">
    <property type="entry name" value="F-box_dom"/>
</dbReference>
<gene>
    <name evidence="2" type="ORF">BD410DRAFT_831491</name>
</gene>
<dbReference type="AlphaFoldDB" id="A0A4Y7PR38"/>
<dbReference type="InterPro" id="IPR036047">
    <property type="entry name" value="F-box-like_dom_sf"/>
</dbReference>
<dbReference type="Pfam" id="PF12937">
    <property type="entry name" value="F-box-like"/>
    <property type="match status" value="1"/>
</dbReference>
<name>A0A4Y7PR38_9AGAM</name>
<protein>
    <recommendedName>
        <fullName evidence="1">F-box domain-containing protein</fullName>
    </recommendedName>
</protein>
<dbReference type="PROSITE" id="PS50181">
    <property type="entry name" value="FBOX"/>
    <property type="match status" value="1"/>
</dbReference>
<dbReference type="OrthoDB" id="3219769at2759"/>
<dbReference type="EMBL" id="ML170221">
    <property type="protein sequence ID" value="TDL17471.1"/>
    <property type="molecule type" value="Genomic_DNA"/>
</dbReference>
<accession>A0A4Y7PR38</accession>
<dbReference type="Proteomes" id="UP000294933">
    <property type="component" value="Unassembled WGS sequence"/>
</dbReference>
<dbReference type="VEuPathDB" id="FungiDB:BD410DRAFT_831491"/>
<evidence type="ECO:0000313" key="2">
    <source>
        <dbReference type="EMBL" id="TDL17471.1"/>
    </source>
</evidence>
<feature type="domain" description="F-box" evidence="1">
    <location>
        <begin position="98"/>
        <end position="154"/>
    </location>
</feature>
<dbReference type="SUPFAM" id="SSF81383">
    <property type="entry name" value="F-box domain"/>
    <property type="match status" value="1"/>
</dbReference>
<reference evidence="2 3" key="1">
    <citation type="submission" date="2018-06" db="EMBL/GenBank/DDBJ databases">
        <title>A transcriptomic atlas of mushroom development highlights an independent origin of complex multicellularity.</title>
        <authorList>
            <consortium name="DOE Joint Genome Institute"/>
            <person name="Krizsan K."/>
            <person name="Almasi E."/>
            <person name="Merenyi Z."/>
            <person name="Sahu N."/>
            <person name="Viragh M."/>
            <person name="Koszo T."/>
            <person name="Mondo S."/>
            <person name="Kiss B."/>
            <person name="Balint B."/>
            <person name="Kues U."/>
            <person name="Barry K."/>
            <person name="Hegedus J.C."/>
            <person name="Henrissat B."/>
            <person name="Johnson J."/>
            <person name="Lipzen A."/>
            <person name="Ohm R."/>
            <person name="Nagy I."/>
            <person name="Pangilinan J."/>
            <person name="Yan J."/>
            <person name="Xiong Y."/>
            <person name="Grigoriev I.V."/>
            <person name="Hibbett D.S."/>
            <person name="Nagy L.G."/>
        </authorList>
    </citation>
    <scope>NUCLEOTIDE SEQUENCE [LARGE SCALE GENOMIC DNA]</scope>
    <source>
        <strain evidence="2 3">SZMC22713</strain>
    </source>
</reference>
<evidence type="ECO:0000313" key="3">
    <source>
        <dbReference type="Proteomes" id="UP000294933"/>
    </source>
</evidence>
<dbReference type="STRING" id="50990.A0A4Y7PR38"/>